<organism evidence="2 3">
    <name type="scientific">Massilia agilis</name>
    <dbReference type="NCBI Taxonomy" id="1811226"/>
    <lineage>
        <taxon>Bacteria</taxon>
        <taxon>Pseudomonadati</taxon>
        <taxon>Pseudomonadota</taxon>
        <taxon>Betaproteobacteria</taxon>
        <taxon>Burkholderiales</taxon>
        <taxon>Oxalobacteraceae</taxon>
        <taxon>Telluria group</taxon>
        <taxon>Massilia</taxon>
    </lineage>
</organism>
<name>A0ABT2DDI6_9BURK</name>
<keyword evidence="1" id="KW-0812">Transmembrane</keyword>
<comment type="caution">
    <text evidence="2">The sequence shown here is derived from an EMBL/GenBank/DDBJ whole genome shotgun (WGS) entry which is preliminary data.</text>
</comment>
<keyword evidence="3" id="KW-1185">Reference proteome</keyword>
<evidence type="ECO:0000256" key="1">
    <source>
        <dbReference type="SAM" id="Phobius"/>
    </source>
</evidence>
<dbReference type="SUPFAM" id="SSF160246">
    <property type="entry name" value="EspE N-terminal domain-like"/>
    <property type="match status" value="1"/>
</dbReference>
<feature type="transmembrane region" description="Helical" evidence="1">
    <location>
        <begin position="70"/>
        <end position="91"/>
    </location>
</feature>
<dbReference type="RefSeq" id="WP_258822675.1">
    <property type="nucleotide sequence ID" value="NZ_JANUHB010000002.1"/>
</dbReference>
<reference evidence="2 3" key="1">
    <citation type="submission" date="2022-08" db="EMBL/GenBank/DDBJ databases">
        <title>Reclassification of Massilia species as members of the genera Telluria, Duganella, Pseudoduganella, Mokoshia gen. nov. and Zemynaea gen. nov. using orthogonal and non-orthogonal genome-based approaches.</title>
        <authorList>
            <person name="Bowman J.P."/>
        </authorList>
    </citation>
    <scope>NUCLEOTIDE SEQUENCE [LARGE SCALE GENOMIC DNA]</scope>
    <source>
        <strain evidence="2 3">JCM 31605</strain>
    </source>
</reference>
<gene>
    <name evidence="2" type="ORF">NX774_13425</name>
</gene>
<accession>A0ABT2DDI6</accession>
<proteinExistence type="predicted"/>
<evidence type="ECO:0000313" key="2">
    <source>
        <dbReference type="EMBL" id="MCS0808924.1"/>
    </source>
</evidence>
<protein>
    <submittedName>
        <fullName evidence="2">Uncharacterized protein</fullName>
    </submittedName>
</protein>
<dbReference type="InterPro" id="IPR037257">
    <property type="entry name" value="T2SS_E_N_sf"/>
</dbReference>
<keyword evidence="1" id="KW-0472">Membrane</keyword>
<dbReference type="Proteomes" id="UP001206126">
    <property type="component" value="Unassembled WGS sequence"/>
</dbReference>
<sequence>MDWLGQRQEQSRLGQILLGKKLISEEQLAQAIAAQRSSGKRLGEVLAELKLITEAQVRGAMRRQRNLRMAAALAGALLAPVQALAASTAVAPPVVQRSMTALSDAELGKVAGQGAGEDGLRLQAQHAERLLAALQQLHADAASQHGKHDDNGGARVLAQLATLFNPMAGLLNADVSVKDVKVDPAQARAVVNKDGSVTFYLPSSIGEIQLKNIRVGHATSGPSFGSLQIRDIDLRGSSITVRRI</sequence>
<evidence type="ECO:0000313" key="3">
    <source>
        <dbReference type="Proteomes" id="UP001206126"/>
    </source>
</evidence>
<keyword evidence="1" id="KW-1133">Transmembrane helix</keyword>
<dbReference type="EMBL" id="JANUHB010000002">
    <property type="protein sequence ID" value="MCS0808924.1"/>
    <property type="molecule type" value="Genomic_DNA"/>
</dbReference>